<organism evidence="9 10">
    <name type="scientific">Deinococcus peraridilitoris (strain DSM 19664 / LMG 22246 / CIP 109416 / KR-200)</name>
    <dbReference type="NCBI Taxonomy" id="937777"/>
    <lineage>
        <taxon>Bacteria</taxon>
        <taxon>Thermotogati</taxon>
        <taxon>Deinococcota</taxon>
        <taxon>Deinococci</taxon>
        <taxon>Deinococcales</taxon>
        <taxon>Deinococcaceae</taxon>
        <taxon>Deinococcus</taxon>
    </lineage>
</organism>
<dbReference type="NCBIfam" id="TIGR02962">
    <property type="entry name" value="hdxy_isourate"/>
    <property type="match status" value="1"/>
</dbReference>
<dbReference type="SUPFAM" id="SSF49472">
    <property type="entry name" value="Transthyretin (synonym: prealbumin)"/>
    <property type="match status" value="1"/>
</dbReference>
<gene>
    <name evidence="9" type="ordered locus">Deipe_0077</name>
</gene>
<name>K9ZY65_DEIPD</name>
<comment type="subunit">
    <text evidence="4 7">Homotetramer.</text>
</comment>
<dbReference type="Pfam" id="PF00576">
    <property type="entry name" value="Transthyretin"/>
    <property type="match status" value="1"/>
</dbReference>
<dbReference type="eggNOG" id="COG2351">
    <property type="taxonomic scope" value="Bacteria"/>
</dbReference>
<dbReference type="PATRIC" id="fig|937777.3.peg.82"/>
<evidence type="ECO:0000256" key="2">
    <source>
        <dbReference type="ARBA" id="ARBA00002704"/>
    </source>
</evidence>
<feature type="domain" description="Transthyretin/hydroxyisourate hydrolase" evidence="8">
    <location>
        <begin position="7"/>
        <end position="121"/>
    </location>
</feature>
<dbReference type="PANTHER" id="PTHR10395:SF7">
    <property type="entry name" value="5-HYDROXYISOURATE HYDROLASE"/>
    <property type="match status" value="1"/>
</dbReference>
<dbReference type="EMBL" id="CP003382">
    <property type="protein sequence ID" value="AFZ65685.1"/>
    <property type="molecule type" value="Genomic_DNA"/>
</dbReference>
<comment type="catalytic activity">
    <reaction evidence="1 7">
        <text>5-hydroxyisourate + H2O = 5-hydroxy-2-oxo-4-ureido-2,5-dihydro-1H-imidazole-5-carboxylate + H(+)</text>
        <dbReference type="Rhea" id="RHEA:23736"/>
        <dbReference type="ChEBI" id="CHEBI:15377"/>
        <dbReference type="ChEBI" id="CHEBI:15378"/>
        <dbReference type="ChEBI" id="CHEBI:18072"/>
        <dbReference type="ChEBI" id="CHEBI:58639"/>
        <dbReference type="EC" id="3.5.2.17"/>
    </reaction>
</comment>
<dbReference type="Gene3D" id="2.60.40.180">
    <property type="entry name" value="Transthyretin/hydroxyisourate hydrolase domain"/>
    <property type="match status" value="1"/>
</dbReference>
<comment type="similarity">
    <text evidence="3 7">Belongs to the transthyretin family. 5-hydroxyisourate hydrolase subfamily.</text>
</comment>
<keyword evidence="5 7" id="KW-0659">Purine metabolism</keyword>
<dbReference type="EC" id="3.5.2.17" evidence="7"/>
<dbReference type="KEGG" id="dpd:Deipe_0077"/>
<dbReference type="InterPro" id="IPR023418">
    <property type="entry name" value="Thyroxine_BS"/>
</dbReference>
<dbReference type="HOGENOM" id="CLU_115536_1_1_0"/>
<dbReference type="PROSITE" id="PS00769">
    <property type="entry name" value="TRANSTHYRETIN_2"/>
    <property type="match status" value="1"/>
</dbReference>
<evidence type="ECO:0000256" key="4">
    <source>
        <dbReference type="ARBA" id="ARBA00011881"/>
    </source>
</evidence>
<dbReference type="AlphaFoldDB" id="K9ZY65"/>
<dbReference type="FunFam" id="2.60.40.180:FF:000005">
    <property type="entry name" value="5-hydroxyisourate hydrolase"/>
    <property type="match status" value="1"/>
</dbReference>
<evidence type="ECO:0000256" key="1">
    <source>
        <dbReference type="ARBA" id="ARBA00001043"/>
    </source>
</evidence>
<dbReference type="STRING" id="937777.Deipe_0077"/>
<dbReference type="InterPro" id="IPR023419">
    <property type="entry name" value="Transthyretin_CS"/>
</dbReference>
<dbReference type="PROSITE" id="PS00768">
    <property type="entry name" value="TRANSTHYRETIN_1"/>
    <property type="match status" value="1"/>
</dbReference>
<evidence type="ECO:0000259" key="8">
    <source>
        <dbReference type="Pfam" id="PF00576"/>
    </source>
</evidence>
<proteinExistence type="inferred from homology"/>
<dbReference type="PANTHER" id="PTHR10395">
    <property type="entry name" value="URICASE AND TRANSTHYRETIN-RELATED"/>
    <property type="match status" value="1"/>
</dbReference>
<reference evidence="10" key="1">
    <citation type="submission" date="2012-03" db="EMBL/GenBank/DDBJ databases">
        <title>Complete sequence of chromosome of Deinococcus peraridilitoris DSM 19664.</title>
        <authorList>
            <person name="Lucas S."/>
            <person name="Copeland A."/>
            <person name="Lapidus A."/>
            <person name="Glavina del Rio T."/>
            <person name="Dalin E."/>
            <person name="Tice H."/>
            <person name="Bruce D."/>
            <person name="Goodwin L."/>
            <person name="Pitluck S."/>
            <person name="Peters L."/>
            <person name="Mikhailova N."/>
            <person name="Lu M."/>
            <person name="Kyrpides N."/>
            <person name="Mavromatis K."/>
            <person name="Ivanova N."/>
            <person name="Brettin T."/>
            <person name="Detter J.C."/>
            <person name="Han C."/>
            <person name="Larimer F."/>
            <person name="Land M."/>
            <person name="Hauser L."/>
            <person name="Markowitz V."/>
            <person name="Cheng J.-F."/>
            <person name="Hugenholtz P."/>
            <person name="Woyke T."/>
            <person name="Wu D."/>
            <person name="Pukall R."/>
            <person name="Steenblock K."/>
            <person name="Brambilla E."/>
            <person name="Klenk H.-P."/>
            <person name="Eisen J.A."/>
        </authorList>
    </citation>
    <scope>NUCLEOTIDE SEQUENCE [LARGE SCALE GENOMIC DNA]</scope>
    <source>
        <strain evidence="10">DSM 19664 / LMG 22246 / CIP 109416 / KR-200</strain>
    </source>
</reference>
<dbReference type="InterPro" id="IPR023416">
    <property type="entry name" value="Transthyretin/HIU_hydrolase_d"/>
</dbReference>
<dbReference type="GO" id="GO:0006144">
    <property type="term" value="P:purine nucleobase metabolic process"/>
    <property type="evidence" value="ECO:0007669"/>
    <property type="project" value="UniProtKB-KW"/>
</dbReference>
<keyword evidence="10" id="KW-1185">Reference proteome</keyword>
<evidence type="ECO:0000256" key="7">
    <source>
        <dbReference type="RuleBase" id="RU361270"/>
    </source>
</evidence>
<protein>
    <recommendedName>
        <fullName evidence="7">5-hydroxyisourate hydrolase</fullName>
        <shortName evidence="7">HIU hydrolase</shortName>
        <shortName evidence="7">HIUHase</shortName>
        <ecNumber evidence="7">3.5.2.17</ecNumber>
    </recommendedName>
</protein>
<accession>K9ZY65</accession>
<sequence>MSGAGRLTTHVLDTARGVPAAGVKIELYAVIDEQRSWLKTVVTNADGRTDEPLIFGGSLETGQYELVFHVGDYFGEQGGLAGRTTVPFLNQVPVRFGVADQSGHYHVPLLVSPWSYSTYRGS</sequence>
<comment type="function">
    <text evidence="2">Catalyzes the hydrolysis of 5-hydroxyisourate (HIU) to 2-oxo-4-hydroxy-4-carboxy-5-ureidoimidazoline (OHCU).</text>
</comment>
<evidence type="ECO:0000256" key="6">
    <source>
        <dbReference type="ARBA" id="ARBA00022801"/>
    </source>
</evidence>
<dbReference type="OrthoDB" id="9792386at2"/>
<dbReference type="InterPro" id="IPR014306">
    <property type="entry name" value="Hydroxyisourate_hydrolase"/>
</dbReference>
<evidence type="ECO:0000313" key="9">
    <source>
        <dbReference type="EMBL" id="AFZ65685.1"/>
    </source>
</evidence>
<dbReference type="CDD" id="cd05822">
    <property type="entry name" value="TLP_HIUase"/>
    <property type="match status" value="1"/>
</dbReference>
<dbReference type="Proteomes" id="UP000010467">
    <property type="component" value="Chromosome"/>
</dbReference>
<evidence type="ECO:0000256" key="3">
    <source>
        <dbReference type="ARBA" id="ARBA00009850"/>
    </source>
</evidence>
<evidence type="ECO:0000313" key="10">
    <source>
        <dbReference type="Proteomes" id="UP000010467"/>
    </source>
</evidence>
<dbReference type="GO" id="GO:0033971">
    <property type="term" value="F:hydroxyisourate hydrolase activity"/>
    <property type="evidence" value="ECO:0007669"/>
    <property type="project" value="UniProtKB-EC"/>
</dbReference>
<dbReference type="InterPro" id="IPR036817">
    <property type="entry name" value="Transthyretin/HIU_hydrolase_sf"/>
</dbReference>
<keyword evidence="6 7" id="KW-0378">Hydrolase</keyword>
<evidence type="ECO:0000256" key="5">
    <source>
        <dbReference type="ARBA" id="ARBA00022631"/>
    </source>
</evidence>